<proteinExistence type="predicted"/>
<dbReference type="Gene3D" id="1.10.510.10">
    <property type="entry name" value="Transferase(Phosphotransferase) domain 1"/>
    <property type="match status" value="1"/>
</dbReference>
<dbReference type="Pfam" id="PF00069">
    <property type="entry name" value="Pkinase"/>
    <property type="match status" value="1"/>
</dbReference>
<keyword evidence="3" id="KW-1185">Reference proteome</keyword>
<dbReference type="PANTHER" id="PTHR48055">
    <property type="entry name" value="LEUCINE-RICH REPEAT RECEPTOR PROTEIN KINASE EMS1"/>
    <property type="match status" value="1"/>
</dbReference>
<dbReference type="Proteomes" id="UP001652660">
    <property type="component" value="Chromosome 11c"/>
</dbReference>
<protein>
    <submittedName>
        <fullName evidence="4">Receptor-like protein kinase At5g39000</fullName>
    </submittedName>
</protein>
<dbReference type="GeneID" id="140016933"/>
<dbReference type="SUPFAM" id="SSF56112">
    <property type="entry name" value="Protein kinase-like (PK-like)"/>
    <property type="match status" value="1"/>
</dbReference>
<feature type="domain" description="Protein kinase" evidence="2">
    <location>
        <begin position="322"/>
        <end position="590"/>
    </location>
</feature>
<dbReference type="RefSeq" id="XP_071927317.1">
    <property type="nucleotide sequence ID" value="XM_072071216.1"/>
</dbReference>
<dbReference type="InterPro" id="IPR008271">
    <property type="entry name" value="Ser/Thr_kinase_AS"/>
</dbReference>
<dbReference type="PROSITE" id="PS50011">
    <property type="entry name" value="PROTEIN_KINASE_DOM"/>
    <property type="match status" value="1"/>
</dbReference>
<sequence>MQRFKFQESSTEHLLNTICSKALNKMKSLSQHALLVYLLVLSCTIVSSIARGPDGNCIIGIQNSSPGRNSNCRNGSWDGFLTNNCCEIPFKGYLYGLAQRANQSGQIFLNSTEQNDCLSSMKNSDPDAFDCGIQKLTNGLGACSDYSVTDIDTKLGNRLNSLRESCKLVGSDGGSDQYCNQCSMSWRGMNTSSNSSNEMRNSQPDNCRFAVLISLISQRINDDHWFQAISNCLEDGSPNIAYDLNDQASHGRKKRKLTTDFWILIGGVVGIAAIVTIACFVLLRKNTKGSPQGNEVSDNSLDGESRCVTISIKEVYSATNNLSDLNLIGQGIAGKVYKGILSDGQRIAVKHIINDGHMDTFVREVKSLSHIKHPNLVALLGHCDGDDECFLVYELCHNGNLSQWLFGKEKTLSWIQRLNIAIDCGRGLGFLHTYPGGCIVHRDIKPTNILICANFQAKLSDFGLSKVMSMGQSFVSSEVRGTFGYVDPEYRKNRHVNSSGDVYSFGIVLLQLLSGQRVINMDLQKPVHLNKVAKSVIRGGNMTEFADSKLHGDYSFEAFELVFKLALSCTGLKQQRPRMKHVVGRLEEALDISMRANSVRPTFYN</sequence>
<keyword evidence="1" id="KW-0812">Transmembrane</keyword>
<dbReference type="InterPro" id="IPR043891">
    <property type="entry name" value="SPARK"/>
</dbReference>
<evidence type="ECO:0000313" key="4">
    <source>
        <dbReference type="RefSeq" id="XP_071927317.1"/>
    </source>
</evidence>
<dbReference type="Gene3D" id="3.30.200.20">
    <property type="entry name" value="Phosphorylase Kinase, domain 1"/>
    <property type="match status" value="1"/>
</dbReference>
<dbReference type="PROSITE" id="PS00108">
    <property type="entry name" value="PROTEIN_KINASE_ST"/>
    <property type="match status" value="1"/>
</dbReference>
<dbReference type="InterPro" id="IPR051564">
    <property type="entry name" value="LRR_receptor-like_kinase"/>
</dbReference>
<name>A0ABM4W6A9_COFAR</name>
<dbReference type="InterPro" id="IPR000719">
    <property type="entry name" value="Prot_kinase_dom"/>
</dbReference>
<gene>
    <name evidence="4" type="primary">LOC140016933</name>
</gene>
<evidence type="ECO:0000259" key="2">
    <source>
        <dbReference type="PROSITE" id="PS50011"/>
    </source>
</evidence>
<accession>A0ABM4W6A9</accession>
<dbReference type="InterPro" id="IPR011009">
    <property type="entry name" value="Kinase-like_dom_sf"/>
</dbReference>
<dbReference type="Pfam" id="PF19160">
    <property type="entry name" value="SPARK"/>
    <property type="match status" value="1"/>
</dbReference>
<reference evidence="4" key="1">
    <citation type="submission" date="2025-08" db="UniProtKB">
        <authorList>
            <consortium name="RefSeq"/>
        </authorList>
    </citation>
    <scope>IDENTIFICATION</scope>
    <source>
        <tissue evidence="4">Leaves</tissue>
    </source>
</reference>
<organism evidence="3 4">
    <name type="scientific">Coffea arabica</name>
    <name type="common">Arabian coffee</name>
    <dbReference type="NCBI Taxonomy" id="13443"/>
    <lineage>
        <taxon>Eukaryota</taxon>
        <taxon>Viridiplantae</taxon>
        <taxon>Streptophyta</taxon>
        <taxon>Embryophyta</taxon>
        <taxon>Tracheophyta</taxon>
        <taxon>Spermatophyta</taxon>
        <taxon>Magnoliopsida</taxon>
        <taxon>eudicotyledons</taxon>
        <taxon>Gunneridae</taxon>
        <taxon>Pentapetalae</taxon>
        <taxon>asterids</taxon>
        <taxon>lamiids</taxon>
        <taxon>Gentianales</taxon>
        <taxon>Rubiaceae</taxon>
        <taxon>Ixoroideae</taxon>
        <taxon>Gardenieae complex</taxon>
        <taxon>Bertiereae - Coffeeae clade</taxon>
        <taxon>Coffeeae</taxon>
        <taxon>Coffea</taxon>
    </lineage>
</organism>
<feature type="transmembrane region" description="Helical" evidence="1">
    <location>
        <begin position="261"/>
        <end position="283"/>
    </location>
</feature>
<keyword evidence="1" id="KW-0472">Membrane</keyword>
<evidence type="ECO:0000313" key="3">
    <source>
        <dbReference type="Proteomes" id="UP001652660"/>
    </source>
</evidence>
<dbReference type="SMART" id="SM00220">
    <property type="entry name" value="S_TKc"/>
    <property type="match status" value="1"/>
</dbReference>
<keyword evidence="1" id="KW-1133">Transmembrane helix</keyword>
<dbReference type="PANTHER" id="PTHR48055:SF9">
    <property type="entry name" value="PROTEIN KINASE DOMAIN-CONTAINING PROTEIN"/>
    <property type="match status" value="1"/>
</dbReference>
<evidence type="ECO:0000256" key="1">
    <source>
        <dbReference type="SAM" id="Phobius"/>
    </source>
</evidence>